<dbReference type="EMBL" id="ML977609">
    <property type="protein sequence ID" value="KAF1997817.1"/>
    <property type="molecule type" value="Genomic_DNA"/>
</dbReference>
<dbReference type="OrthoDB" id="3798255at2759"/>
<feature type="compositionally biased region" description="Polar residues" evidence="1">
    <location>
        <begin position="1"/>
        <end position="14"/>
    </location>
</feature>
<dbReference type="AlphaFoldDB" id="A0A6A5W8U5"/>
<evidence type="ECO:0000313" key="3">
    <source>
        <dbReference type="Proteomes" id="UP000799779"/>
    </source>
</evidence>
<gene>
    <name evidence="2" type="ORF">P154DRAFT_578554</name>
</gene>
<accession>A0A6A5W8U5</accession>
<name>A0A6A5W8U5_9PLEO</name>
<proteinExistence type="predicted"/>
<evidence type="ECO:0000313" key="2">
    <source>
        <dbReference type="EMBL" id="KAF1997817.1"/>
    </source>
</evidence>
<feature type="region of interest" description="Disordered" evidence="1">
    <location>
        <begin position="1"/>
        <end position="91"/>
    </location>
</feature>
<dbReference type="Proteomes" id="UP000799779">
    <property type="component" value="Unassembled WGS sequence"/>
</dbReference>
<keyword evidence="3" id="KW-1185">Reference proteome</keyword>
<sequence length="91" mass="9982">MGQGQSHQHQQRPSTPEPEVDPEIRAAQQAEDRARRAAAVEQRLAAQTKKGASSGTAPVAPKKKETALEQLSRENKGWRDADDAANLRAWN</sequence>
<organism evidence="2 3">
    <name type="scientific">Amniculicola lignicola CBS 123094</name>
    <dbReference type="NCBI Taxonomy" id="1392246"/>
    <lineage>
        <taxon>Eukaryota</taxon>
        <taxon>Fungi</taxon>
        <taxon>Dikarya</taxon>
        <taxon>Ascomycota</taxon>
        <taxon>Pezizomycotina</taxon>
        <taxon>Dothideomycetes</taxon>
        <taxon>Pleosporomycetidae</taxon>
        <taxon>Pleosporales</taxon>
        <taxon>Amniculicolaceae</taxon>
        <taxon>Amniculicola</taxon>
    </lineage>
</organism>
<evidence type="ECO:0000256" key="1">
    <source>
        <dbReference type="SAM" id="MobiDB-lite"/>
    </source>
</evidence>
<reference evidence="2" key="1">
    <citation type="journal article" date="2020" name="Stud. Mycol.">
        <title>101 Dothideomycetes genomes: a test case for predicting lifestyles and emergence of pathogens.</title>
        <authorList>
            <person name="Haridas S."/>
            <person name="Albert R."/>
            <person name="Binder M."/>
            <person name="Bloem J."/>
            <person name="Labutti K."/>
            <person name="Salamov A."/>
            <person name="Andreopoulos B."/>
            <person name="Baker S."/>
            <person name="Barry K."/>
            <person name="Bills G."/>
            <person name="Bluhm B."/>
            <person name="Cannon C."/>
            <person name="Castanera R."/>
            <person name="Culley D."/>
            <person name="Daum C."/>
            <person name="Ezra D."/>
            <person name="Gonzalez J."/>
            <person name="Henrissat B."/>
            <person name="Kuo A."/>
            <person name="Liang C."/>
            <person name="Lipzen A."/>
            <person name="Lutzoni F."/>
            <person name="Magnuson J."/>
            <person name="Mondo S."/>
            <person name="Nolan M."/>
            <person name="Ohm R."/>
            <person name="Pangilinan J."/>
            <person name="Park H.-J."/>
            <person name="Ramirez L."/>
            <person name="Alfaro M."/>
            <person name="Sun H."/>
            <person name="Tritt A."/>
            <person name="Yoshinaga Y."/>
            <person name="Zwiers L.-H."/>
            <person name="Turgeon B."/>
            <person name="Goodwin S."/>
            <person name="Spatafora J."/>
            <person name="Crous P."/>
            <person name="Grigoriev I."/>
        </authorList>
    </citation>
    <scope>NUCLEOTIDE SEQUENCE</scope>
    <source>
        <strain evidence="2">CBS 123094</strain>
    </source>
</reference>
<feature type="compositionally biased region" description="Basic and acidic residues" evidence="1">
    <location>
        <begin position="62"/>
        <end position="82"/>
    </location>
</feature>
<feature type="compositionally biased region" description="Low complexity" evidence="1">
    <location>
        <begin position="37"/>
        <end position="47"/>
    </location>
</feature>
<protein>
    <submittedName>
        <fullName evidence="2">Uncharacterized protein</fullName>
    </submittedName>
</protein>